<proteinExistence type="predicted"/>
<sequence>MLQQFAAQSGLGAAVQIAADWARRVGGPAVEAGQLAAAAEQLGGTRVLLLIVFCEDYQSRLPLRPSEAAETEHELGTVPTSPTSAMWMAATPDEDIYPRELEVPPLHAMAPCDRTGQPIWRERVGGGGRRVARPCYGAQWYPSPLEFIELVDSCNVRSAPEAEEAALAMLRGGPSPVGGTATPSNELVRASGRLVASDNRRWLITAGDDDSDVNVLADFDSCEWYRAVTEKQAEGSTDARAMPILHGLDGERRRVFKGAARGMSETVWAGWPVKGPRTAPWCARFLAEQDSRPRARSAEWRAECGLGPDDVGVLGHELAMRALELGVGFDQLNLTELSLVEPLVRRAQLAEWGRRERLLKSSGDEYLGGEYLCMGISETRGPLTACPTLLEHIQAELRKEATLMKEEGKLLERRMLPRDRGSGGGGGGDKALHDKVAAQAAEISKLQTKLKGPQVPRGARAICAAAASAAMAVYASLIFFISSIFCARGLARHSILTPSVAPWERMDGAPLHGLAVVPFQIPGAGVHVPVHANSSSSQNKKRRLDETSISPRMLQDIVQMSPAPFVLSPIYKHVDAFIGAVHTNGKHDVPHGDAVYTVAKRMFDDSVSFQMMTKTSEAELAGSSRMKTVKITRKLAEFAIVYDRLRRHSLEKSLVSCDRVKPLYYIECEFYDESPMPFKLRDCSFNNHIELLQDFAAVLNPKCVKDGVVIPSELPAFIQQSRTEASICKMLQVDSRYACLLKVESGGAKRYIFVHSSTLNHLVVIDRNTGEATRGALRLLWSVSLAHKLHEQRVRLVATDQGGGCIKCERGIAEKDRQGWQHLHLHCEVHITSLVHKNSFKLVTANVTGMVRCALSLKLAGHMGSFRQVLREVIGSMILFKVGAPPPEAVFYRRMALRLLSSSGSLVIQKFVALNKFPNGDWRNRSNVEVHVPAFPDGVDLDAYKAKYKTSVTEGLLFVFASSAFKLYPRDKWTGADACIDQFLSQELCHGLLTKAYPIWAKSMGAKASSNASAAMRAAPHAEVPLLMLPSGDGGDGDGEAGEGEGDPATVGDDSGGADGDRRDEDLRQQPVCQFRAEENAKDRQVGINWVLSKPMTPLIIMRLTMVPLSDIMGRLLDLGSPKWEREQRVRELAPASNAGPLAGNIITGRDYPIVVAAEGTIEDKFFEKLETLLTQPAMWSLVLEEECTEQTSALAFKMLSRAGCLVAELVRELHQKYPYRLFLVLHHPHMAATIESESECVLGKFTKQFLQDNPDLSADDARMRLLSIVAMAKLDISHIEALHASIRRLVVAASHQTHAIEIAAASAEWVASRCRSRAKNSAGLTRTTFVDADSAEPAEDDEPRKPRGGGGAWRAFVAMSEPGVFKDFAQLAVQYRQLDADQKEKYITAGRAATAAHREHPDVSSFGNNSKQEARLIAAERRAQLTLQLGSLASSEGPSMEVVAANQIVATQVDNASALAAARSATYNIGRMKAKDCRDKVSKLKTFAVDEAALRLAVGDVPPLAAAAEDLQRLPERACSDLEFVPDIGSTAAKATYASQTTRSSGGTSNTAALTASWYRRHNIVCHDDCERIADQPKDFNKQVRCWKFGRCICNGEGKKLYSIRNALLRVMKKAFPRKSTQFPLLVNGSIFAAIFPPLPADLVELGAERDWLETDELLVVHVGVLYLKPYRPTYHKMRLGRVRDDGIWDLQA</sequence>
<feature type="compositionally biased region" description="Acidic residues" evidence="1">
    <location>
        <begin position="1035"/>
        <end position="1046"/>
    </location>
</feature>
<reference evidence="2" key="1">
    <citation type="submission" date="2023-10" db="EMBL/GenBank/DDBJ databases">
        <authorList>
            <person name="Chen Y."/>
            <person name="Shah S."/>
            <person name="Dougan E. K."/>
            <person name="Thang M."/>
            <person name="Chan C."/>
        </authorList>
    </citation>
    <scope>NUCLEOTIDE SEQUENCE [LARGE SCALE GENOMIC DNA]</scope>
</reference>
<feature type="region of interest" description="Disordered" evidence="1">
    <location>
        <begin position="65"/>
        <end position="85"/>
    </location>
</feature>
<evidence type="ECO:0000256" key="1">
    <source>
        <dbReference type="SAM" id="MobiDB-lite"/>
    </source>
</evidence>
<dbReference type="Proteomes" id="UP001189429">
    <property type="component" value="Unassembled WGS sequence"/>
</dbReference>
<feature type="region of interest" description="Disordered" evidence="1">
    <location>
        <begin position="1329"/>
        <end position="1350"/>
    </location>
</feature>
<gene>
    <name evidence="2" type="ORF">PCOR1329_LOCUS20782</name>
</gene>
<protein>
    <submittedName>
        <fullName evidence="2">Uncharacterized protein</fullName>
    </submittedName>
</protein>
<name>A0ABN9RHK1_9DINO</name>
<keyword evidence="3" id="KW-1185">Reference proteome</keyword>
<accession>A0ABN9RHK1</accession>
<feature type="region of interest" description="Disordered" evidence="1">
    <location>
        <begin position="1026"/>
        <end position="1064"/>
    </location>
</feature>
<organism evidence="2 3">
    <name type="scientific">Prorocentrum cordatum</name>
    <dbReference type="NCBI Taxonomy" id="2364126"/>
    <lineage>
        <taxon>Eukaryota</taxon>
        <taxon>Sar</taxon>
        <taxon>Alveolata</taxon>
        <taxon>Dinophyceae</taxon>
        <taxon>Prorocentrales</taxon>
        <taxon>Prorocentraceae</taxon>
        <taxon>Prorocentrum</taxon>
    </lineage>
</organism>
<comment type="caution">
    <text evidence="2">The sequence shown here is derived from an EMBL/GenBank/DDBJ whole genome shotgun (WGS) entry which is preliminary data.</text>
</comment>
<evidence type="ECO:0000313" key="2">
    <source>
        <dbReference type="EMBL" id="CAK0818555.1"/>
    </source>
</evidence>
<dbReference type="EMBL" id="CAUYUJ010006757">
    <property type="protein sequence ID" value="CAK0818555.1"/>
    <property type="molecule type" value="Genomic_DNA"/>
</dbReference>
<evidence type="ECO:0000313" key="3">
    <source>
        <dbReference type="Proteomes" id="UP001189429"/>
    </source>
</evidence>